<dbReference type="InterPro" id="IPR007344">
    <property type="entry name" value="GrpB/CoaE"/>
</dbReference>
<evidence type="ECO:0000313" key="2">
    <source>
        <dbReference type="Proteomes" id="UP000585258"/>
    </source>
</evidence>
<gene>
    <name evidence="1" type="ORF">H7E68_15670</name>
</gene>
<dbReference type="EMBL" id="JACKWY010000011">
    <property type="protein sequence ID" value="MBB6716142.1"/>
    <property type="molecule type" value="Genomic_DNA"/>
</dbReference>
<evidence type="ECO:0000313" key="1">
    <source>
        <dbReference type="EMBL" id="MBB6716142.1"/>
    </source>
</evidence>
<name>A0A7X0SEJ5_9CLOT</name>
<dbReference type="PANTHER" id="PTHR34822:SF1">
    <property type="entry name" value="GRPB FAMILY PROTEIN"/>
    <property type="match status" value="1"/>
</dbReference>
<organism evidence="1 2">
    <name type="scientific">Clostridium gasigenes</name>
    <dbReference type="NCBI Taxonomy" id="94869"/>
    <lineage>
        <taxon>Bacteria</taxon>
        <taxon>Bacillati</taxon>
        <taxon>Bacillota</taxon>
        <taxon>Clostridia</taxon>
        <taxon>Eubacteriales</taxon>
        <taxon>Clostridiaceae</taxon>
        <taxon>Clostridium</taxon>
    </lineage>
</organism>
<reference evidence="1 2" key="1">
    <citation type="submission" date="2020-08" db="EMBL/GenBank/DDBJ databases">
        <title>Clostridia isolated from Swiss meat.</title>
        <authorList>
            <person name="Wambui J."/>
            <person name="Stevens M.J.A."/>
            <person name="Stephan R."/>
        </authorList>
    </citation>
    <scope>NUCLEOTIDE SEQUENCE [LARGE SCALE GENOMIC DNA]</scope>
    <source>
        <strain evidence="1 2">CM001</strain>
    </source>
</reference>
<dbReference type="Proteomes" id="UP000585258">
    <property type="component" value="Unassembled WGS sequence"/>
</dbReference>
<dbReference type="PANTHER" id="PTHR34822">
    <property type="entry name" value="GRPB DOMAIN PROTEIN (AFU_ORTHOLOGUE AFUA_1G01530)"/>
    <property type="match status" value="1"/>
</dbReference>
<dbReference type="AlphaFoldDB" id="A0A7X0SEJ5"/>
<dbReference type="Gene3D" id="3.30.460.10">
    <property type="entry name" value="Beta Polymerase, domain 2"/>
    <property type="match status" value="1"/>
</dbReference>
<dbReference type="Pfam" id="PF04229">
    <property type="entry name" value="GrpB"/>
    <property type="match status" value="1"/>
</dbReference>
<dbReference type="SUPFAM" id="SSF81301">
    <property type="entry name" value="Nucleotidyltransferase"/>
    <property type="match status" value="1"/>
</dbReference>
<proteinExistence type="predicted"/>
<protein>
    <submittedName>
        <fullName evidence="1">GrpB family protein</fullName>
    </submittedName>
</protein>
<comment type="caution">
    <text evidence="1">The sequence shown here is derived from an EMBL/GenBank/DDBJ whole genome shotgun (WGS) entry which is preliminary data.</text>
</comment>
<accession>A0A7X0SEJ5</accession>
<dbReference type="InterPro" id="IPR043519">
    <property type="entry name" value="NT_sf"/>
</dbReference>
<dbReference type="RefSeq" id="WP_185165244.1">
    <property type="nucleotide sequence ID" value="NZ_JACKWY010000011.1"/>
</dbReference>
<sequence length="149" mass="17466">MSSIMGEYLFNIQHVGSTSIESLDSKPIIDIAVGVESLSVVDNFRSLLESVGYEYRDNAGVDGRLFFAKGSEDRRTHYLHIEVYGSNIWKNHIYFRNYLQKHNEYIDEYSKLKNELAIRYENDRAKYTNGKNKFITMILEKAKEEFDIF</sequence>